<reference evidence="1" key="2">
    <citation type="journal article" date="2015" name="Data Brief">
        <title>Shoot transcriptome of the giant reed, Arundo donax.</title>
        <authorList>
            <person name="Barrero R.A."/>
            <person name="Guerrero F.D."/>
            <person name="Moolhuijzen P."/>
            <person name="Goolsby J.A."/>
            <person name="Tidwell J."/>
            <person name="Bellgard S.E."/>
            <person name="Bellgard M.I."/>
        </authorList>
    </citation>
    <scope>NUCLEOTIDE SEQUENCE</scope>
    <source>
        <tissue evidence="1">Shoot tissue taken approximately 20 cm above the soil surface</tissue>
    </source>
</reference>
<organism evidence="1">
    <name type="scientific">Arundo donax</name>
    <name type="common">Giant reed</name>
    <name type="synonym">Donax arundinaceus</name>
    <dbReference type="NCBI Taxonomy" id="35708"/>
    <lineage>
        <taxon>Eukaryota</taxon>
        <taxon>Viridiplantae</taxon>
        <taxon>Streptophyta</taxon>
        <taxon>Embryophyta</taxon>
        <taxon>Tracheophyta</taxon>
        <taxon>Spermatophyta</taxon>
        <taxon>Magnoliopsida</taxon>
        <taxon>Liliopsida</taxon>
        <taxon>Poales</taxon>
        <taxon>Poaceae</taxon>
        <taxon>PACMAD clade</taxon>
        <taxon>Arundinoideae</taxon>
        <taxon>Arundineae</taxon>
        <taxon>Arundo</taxon>
    </lineage>
</organism>
<evidence type="ECO:0000313" key="1">
    <source>
        <dbReference type="EMBL" id="JAE00106.1"/>
    </source>
</evidence>
<dbReference type="AlphaFoldDB" id="A0A0A9EQJ7"/>
<dbReference type="EMBL" id="GBRH01197790">
    <property type="protein sequence ID" value="JAE00106.1"/>
    <property type="molecule type" value="Transcribed_RNA"/>
</dbReference>
<protein>
    <submittedName>
        <fullName evidence="1">Uncharacterized protein</fullName>
    </submittedName>
</protein>
<sequence>MSADGWSGDECIAPLLSRRGPEVGFPETI</sequence>
<reference evidence="1" key="1">
    <citation type="submission" date="2014-09" db="EMBL/GenBank/DDBJ databases">
        <authorList>
            <person name="Magalhaes I.L.F."/>
            <person name="Oliveira U."/>
            <person name="Santos F.R."/>
            <person name="Vidigal T.H.D.A."/>
            <person name="Brescovit A.D."/>
            <person name="Santos A.J."/>
        </authorList>
    </citation>
    <scope>NUCLEOTIDE SEQUENCE</scope>
    <source>
        <tissue evidence="1">Shoot tissue taken approximately 20 cm above the soil surface</tissue>
    </source>
</reference>
<accession>A0A0A9EQJ7</accession>
<name>A0A0A9EQJ7_ARUDO</name>
<proteinExistence type="predicted"/>